<accession>A0A5M3MGZ9</accession>
<protein>
    <recommendedName>
        <fullName evidence="1">DUF6589 domain-containing protein</fullName>
    </recommendedName>
</protein>
<dbReference type="OMA" id="APIMERM"/>
<dbReference type="InterPro" id="IPR046496">
    <property type="entry name" value="DUF6589"/>
</dbReference>
<name>A0A5M3MGZ9_CONPW</name>
<comment type="caution">
    <text evidence="2">The sequence shown here is derived from an EMBL/GenBank/DDBJ whole genome shotgun (WGS) entry which is preliminary data.</text>
</comment>
<reference evidence="3" key="1">
    <citation type="journal article" date="2012" name="Science">
        <title>The Paleozoic origin of enzymatic lignin decomposition reconstructed from 31 fungal genomes.</title>
        <authorList>
            <person name="Floudas D."/>
            <person name="Binder M."/>
            <person name="Riley R."/>
            <person name="Barry K."/>
            <person name="Blanchette R.A."/>
            <person name="Henrissat B."/>
            <person name="Martinez A.T."/>
            <person name="Otillar R."/>
            <person name="Spatafora J.W."/>
            <person name="Yadav J.S."/>
            <person name="Aerts A."/>
            <person name="Benoit I."/>
            <person name="Boyd A."/>
            <person name="Carlson A."/>
            <person name="Copeland A."/>
            <person name="Coutinho P.M."/>
            <person name="de Vries R.P."/>
            <person name="Ferreira P."/>
            <person name="Findley K."/>
            <person name="Foster B."/>
            <person name="Gaskell J."/>
            <person name="Glotzer D."/>
            <person name="Gorecki P."/>
            <person name="Heitman J."/>
            <person name="Hesse C."/>
            <person name="Hori C."/>
            <person name="Igarashi K."/>
            <person name="Jurgens J.A."/>
            <person name="Kallen N."/>
            <person name="Kersten P."/>
            <person name="Kohler A."/>
            <person name="Kuees U."/>
            <person name="Kumar T.K.A."/>
            <person name="Kuo A."/>
            <person name="LaButti K."/>
            <person name="Larrondo L.F."/>
            <person name="Lindquist E."/>
            <person name="Ling A."/>
            <person name="Lombard V."/>
            <person name="Lucas S."/>
            <person name="Lundell T."/>
            <person name="Martin R."/>
            <person name="McLaughlin D.J."/>
            <person name="Morgenstern I."/>
            <person name="Morin E."/>
            <person name="Murat C."/>
            <person name="Nagy L.G."/>
            <person name="Nolan M."/>
            <person name="Ohm R.A."/>
            <person name="Patyshakuliyeva A."/>
            <person name="Rokas A."/>
            <person name="Ruiz-Duenas F.J."/>
            <person name="Sabat G."/>
            <person name="Salamov A."/>
            <person name="Samejima M."/>
            <person name="Schmutz J."/>
            <person name="Slot J.C."/>
            <person name="St John F."/>
            <person name="Stenlid J."/>
            <person name="Sun H."/>
            <person name="Sun S."/>
            <person name="Syed K."/>
            <person name="Tsang A."/>
            <person name="Wiebenga A."/>
            <person name="Young D."/>
            <person name="Pisabarro A."/>
            <person name="Eastwood D.C."/>
            <person name="Martin F."/>
            <person name="Cullen D."/>
            <person name="Grigoriev I.V."/>
            <person name="Hibbett D.S."/>
        </authorList>
    </citation>
    <scope>NUCLEOTIDE SEQUENCE [LARGE SCALE GENOMIC DNA]</scope>
    <source>
        <strain evidence="3">RWD-64-598 SS2</strain>
    </source>
</reference>
<sequence>MAAAEEQLPVFYPPPQVYWPCPPEVYPQNTLDSFLLYALSVSGTTALELARRDPALQSKQAKVEAAIKLLADARTSPAELLADIALAAPSGHYLSDYRAGLLNSRGLDYLWNSLSVLPGWKRKVLAILQVQAVGYVIDMVDREMQTALFRMSSLTVTTQFLQEFDLGNITQSIKSSLPVAWDLVTSIIQRRRVRTEDLTPRTEVVATALISQVSHLRSQNNMVFQYPFGLMLLGLGLPPRAINIFSTVGLCPAYTTIRKTFQALSDERVALARQVALGFHGIQWDNVHISMSEHPTQRDMARGKVTTGTQGTLCRLPDVPHSVAYSLHEHLVRRASLDLITYKNDVRTTLAQGVDISYHLVIDVVKILRNSAGNAFDYLGNPDELCHRSYLPLPAGQKADQYPLPTTTIDESTTIGNIEFPHTTYTVTLKITPSHFEGLNIPLNADQSTLARVRSAMELRAGDENAFHRLEVFQLSPGPFHI</sequence>
<dbReference type="Proteomes" id="UP000053558">
    <property type="component" value="Unassembled WGS sequence"/>
</dbReference>
<dbReference type="KEGG" id="cput:CONPUDRAFT_157082"/>
<evidence type="ECO:0000313" key="3">
    <source>
        <dbReference type="Proteomes" id="UP000053558"/>
    </source>
</evidence>
<evidence type="ECO:0000259" key="1">
    <source>
        <dbReference type="Pfam" id="PF20231"/>
    </source>
</evidence>
<dbReference type="AlphaFoldDB" id="A0A5M3MGZ9"/>
<feature type="domain" description="DUF6589" evidence="1">
    <location>
        <begin position="342"/>
        <end position="482"/>
    </location>
</feature>
<dbReference type="GeneID" id="19203701"/>
<organism evidence="2 3">
    <name type="scientific">Coniophora puteana (strain RWD-64-598)</name>
    <name type="common">Brown rot fungus</name>
    <dbReference type="NCBI Taxonomy" id="741705"/>
    <lineage>
        <taxon>Eukaryota</taxon>
        <taxon>Fungi</taxon>
        <taxon>Dikarya</taxon>
        <taxon>Basidiomycota</taxon>
        <taxon>Agaricomycotina</taxon>
        <taxon>Agaricomycetes</taxon>
        <taxon>Agaricomycetidae</taxon>
        <taxon>Boletales</taxon>
        <taxon>Coniophorineae</taxon>
        <taxon>Coniophoraceae</taxon>
        <taxon>Coniophora</taxon>
    </lineage>
</organism>
<keyword evidence="3" id="KW-1185">Reference proteome</keyword>
<gene>
    <name evidence="2" type="ORF">CONPUDRAFT_157082</name>
</gene>
<proteinExistence type="predicted"/>
<dbReference type="RefSeq" id="XP_007772210.1">
    <property type="nucleotide sequence ID" value="XM_007774020.1"/>
</dbReference>
<dbReference type="EMBL" id="JH711583">
    <property type="protein sequence ID" value="EIW77905.1"/>
    <property type="molecule type" value="Genomic_DNA"/>
</dbReference>
<dbReference type="Pfam" id="PF20231">
    <property type="entry name" value="DUF6589"/>
    <property type="match status" value="1"/>
</dbReference>
<evidence type="ECO:0000313" key="2">
    <source>
        <dbReference type="EMBL" id="EIW77905.1"/>
    </source>
</evidence>
<dbReference type="OrthoDB" id="2690697at2759"/>